<dbReference type="EMBL" id="FNCJ01000008">
    <property type="protein sequence ID" value="SDH24700.1"/>
    <property type="molecule type" value="Genomic_DNA"/>
</dbReference>
<dbReference type="PANTHER" id="PTHR11373">
    <property type="entry name" value="DEOXYNUCLEOSIDE TRIPHOSPHATE TRIPHOSPHOHYDROLASE"/>
    <property type="match status" value="1"/>
</dbReference>
<name>A0A1G8AWF2_9BURK</name>
<evidence type="ECO:0000313" key="2">
    <source>
        <dbReference type="EMBL" id="SDH24700.1"/>
    </source>
</evidence>
<dbReference type="InterPro" id="IPR003607">
    <property type="entry name" value="HD/PDEase_dom"/>
</dbReference>
<dbReference type="AlphaFoldDB" id="A0A1G8AWF2"/>
<dbReference type="InterPro" id="IPR006674">
    <property type="entry name" value="HD_domain"/>
</dbReference>
<sequence>MLLRDPIHGDIELSSVETAVLDLPVMQRLRGIKQLGTAHLVYPGALHTRFDHSIGVCAVAHRIVAGLRRSGVQIPAELEEAIGVAALLHDVTHVPFGHTLEDERRLFARHDKGSRLVDMFAGELGDALARLGIRDAVGSLLGLPSPESVPRWAQEIVSGSIDADLLDYLRRDSFFTGLSHDYDDRIFRCFAEHDARLVIRLAKHGMDRPDARSEIIGVLRVRYFLTERVYYHHTKVVAGAMISKAVEIALDHGVLAESDLLELNDWTLLDRLARCRIADAAALARRTLNRDLLKRGYVVSGRSVPLALRKDWVARYHASRIQRAQAEAELAEKLDLPFADVVLYCPALTAMKEAAVPVETSRGLESLNDAGSGTFAEISALQDRYADLWRFYLFVPAHAVGRAALIAAEMFQTPCELTSRHV</sequence>
<accession>A0A1G8AWF2</accession>
<dbReference type="Proteomes" id="UP000199706">
    <property type="component" value="Unassembled WGS sequence"/>
</dbReference>
<organism evidence="2 3">
    <name type="scientific">Paraburkholderia phenazinium</name>
    <dbReference type="NCBI Taxonomy" id="60549"/>
    <lineage>
        <taxon>Bacteria</taxon>
        <taxon>Pseudomonadati</taxon>
        <taxon>Pseudomonadota</taxon>
        <taxon>Betaproteobacteria</taxon>
        <taxon>Burkholderiales</taxon>
        <taxon>Burkholderiaceae</taxon>
        <taxon>Paraburkholderia</taxon>
    </lineage>
</organism>
<dbReference type="RefSeq" id="WP_090686094.1">
    <property type="nucleotide sequence ID" value="NZ_CADERL010000011.1"/>
</dbReference>
<dbReference type="OrthoDB" id="9803619at2"/>
<dbReference type="GO" id="GO:0006203">
    <property type="term" value="P:dGTP catabolic process"/>
    <property type="evidence" value="ECO:0007669"/>
    <property type="project" value="TreeGrafter"/>
</dbReference>
<proteinExistence type="predicted"/>
<evidence type="ECO:0000313" key="3">
    <source>
        <dbReference type="Proteomes" id="UP000199706"/>
    </source>
</evidence>
<dbReference type="Pfam" id="PF01966">
    <property type="entry name" value="HD"/>
    <property type="match status" value="1"/>
</dbReference>
<dbReference type="CDD" id="cd00077">
    <property type="entry name" value="HDc"/>
    <property type="match status" value="1"/>
</dbReference>
<reference evidence="2 3" key="1">
    <citation type="submission" date="2016-10" db="EMBL/GenBank/DDBJ databases">
        <authorList>
            <person name="de Groot N.N."/>
        </authorList>
    </citation>
    <scope>NUCLEOTIDE SEQUENCE [LARGE SCALE GENOMIC DNA]</scope>
    <source>
        <strain evidence="2 3">LMG 2247</strain>
    </source>
</reference>
<dbReference type="InterPro" id="IPR045509">
    <property type="entry name" value="HD_assoc_2"/>
</dbReference>
<dbReference type="SUPFAM" id="SSF109604">
    <property type="entry name" value="HD-domain/PDEase-like"/>
    <property type="match status" value="1"/>
</dbReference>
<gene>
    <name evidence="2" type="ORF">SAMN05216466_108106</name>
</gene>
<protein>
    <recommendedName>
        <fullName evidence="1">HD/PDEase domain-containing protein</fullName>
    </recommendedName>
</protein>
<dbReference type="Pfam" id="PF19276">
    <property type="entry name" value="HD_assoc_2"/>
    <property type="match status" value="1"/>
</dbReference>
<dbReference type="SMART" id="SM00471">
    <property type="entry name" value="HDc"/>
    <property type="match status" value="1"/>
</dbReference>
<dbReference type="GO" id="GO:0008832">
    <property type="term" value="F:dGTPase activity"/>
    <property type="evidence" value="ECO:0007669"/>
    <property type="project" value="TreeGrafter"/>
</dbReference>
<dbReference type="Gene3D" id="1.10.3210.10">
    <property type="entry name" value="Hypothetical protein af1432"/>
    <property type="match status" value="1"/>
</dbReference>
<dbReference type="InterPro" id="IPR050135">
    <property type="entry name" value="dGTPase-like"/>
</dbReference>
<feature type="domain" description="HD/PDEase" evidence="1">
    <location>
        <begin position="45"/>
        <end position="178"/>
    </location>
</feature>
<dbReference type="PANTHER" id="PTHR11373:SF4">
    <property type="entry name" value="DEOXYNUCLEOSIDE TRIPHOSPHATE TRIPHOSPHOHYDROLASE SAMHD1"/>
    <property type="match status" value="1"/>
</dbReference>
<evidence type="ECO:0000259" key="1">
    <source>
        <dbReference type="SMART" id="SM00471"/>
    </source>
</evidence>